<name>A0A5J4U291_9EUKA</name>
<proteinExistence type="predicted"/>
<sequence length="82" mass="9351">MMQEKDDLDLDPEGDDDDVELSAKEFGQFEIFFAILLSPPYNQVLTLSLHIKPSLSSRTNYPDKIEQLRSNLPLLTHVSINC</sequence>
<reference evidence="1 2" key="1">
    <citation type="submission" date="2019-03" db="EMBL/GenBank/DDBJ databases">
        <title>Single cell metagenomics reveals metabolic interactions within the superorganism composed of flagellate Streblomastix strix and complex community of Bacteroidetes bacteria on its surface.</title>
        <authorList>
            <person name="Treitli S.C."/>
            <person name="Kolisko M."/>
            <person name="Husnik F."/>
            <person name="Keeling P."/>
            <person name="Hampl V."/>
        </authorList>
    </citation>
    <scope>NUCLEOTIDE SEQUENCE [LARGE SCALE GENOMIC DNA]</scope>
    <source>
        <strain evidence="1">ST1C</strain>
    </source>
</reference>
<gene>
    <name evidence="1" type="ORF">EZS28_039978</name>
</gene>
<organism evidence="1 2">
    <name type="scientific">Streblomastix strix</name>
    <dbReference type="NCBI Taxonomy" id="222440"/>
    <lineage>
        <taxon>Eukaryota</taxon>
        <taxon>Metamonada</taxon>
        <taxon>Preaxostyla</taxon>
        <taxon>Oxymonadida</taxon>
        <taxon>Streblomastigidae</taxon>
        <taxon>Streblomastix</taxon>
    </lineage>
</organism>
<comment type="caution">
    <text evidence="1">The sequence shown here is derived from an EMBL/GenBank/DDBJ whole genome shotgun (WGS) entry which is preliminary data.</text>
</comment>
<dbReference type="Proteomes" id="UP000324800">
    <property type="component" value="Unassembled WGS sequence"/>
</dbReference>
<protein>
    <submittedName>
        <fullName evidence="1">Uncharacterized protein</fullName>
    </submittedName>
</protein>
<feature type="non-terminal residue" evidence="1">
    <location>
        <position position="82"/>
    </location>
</feature>
<evidence type="ECO:0000313" key="2">
    <source>
        <dbReference type="Proteomes" id="UP000324800"/>
    </source>
</evidence>
<dbReference type="AlphaFoldDB" id="A0A5J4U291"/>
<evidence type="ECO:0000313" key="1">
    <source>
        <dbReference type="EMBL" id="KAA6364494.1"/>
    </source>
</evidence>
<accession>A0A5J4U291</accession>
<dbReference type="EMBL" id="SNRW01021580">
    <property type="protein sequence ID" value="KAA6364494.1"/>
    <property type="molecule type" value="Genomic_DNA"/>
</dbReference>